<name>A0AAD7ZXF8_DIPPU</name>
<feature type="non-terminal residue" evidence="1">
    <location>
        <position position="60"/>
    </location>
</feature>
<comment type="caution">
    <text evidence="1">The sequence shown here is derived from an EMBL/GenBank/DDBJ whole genome shotgun (WGS) entry which is preliminary data.</text>
</comment>
<dbReference type="EMBL" id="JASPKZ010005705">
    <property type="protein sequence ID" value="KAJ9588181.1"/>
    <property type="molecule type" value="Genomic_DNA"/>
</dbReference>
<proteinExistence type="predicted"/>
<protein>
    <submittedName>
        <fullName evidence="1">Uncharacterized protein</fullName>
    </submittedName>
</protein>
<keyword evidence="2" id="KW-1185">Reference proteome</keyword>
<dbReference type="AlphaFoldDB" id="A0AAD7ZXF8"/>
<feature type="non-terminal residue" evidence="1">
    <location>
        <position position="1"/>
    </location>
</feature>
<reference evidence="1" key="1">
    <citation type="journal article" date="2023" name="IScience">
        <title>Live-bearing cockroach genome reveals convergent evolutionary mechanisms linked to viviparity in insects and beyond.</title>
        <authorList>
            <person name="Fouks B."/>
            <person name="Harrison M.C."/>
            <person name="Mikhailova A.A."/>
            <person name="Marchal E."/>
            <person name="English S."/>
            <person name="Carruthers M."/>
            <person name="Jennings E.C."/>
            <person name="Chiamaka E.L."/>
            <person name="Frigard R.A."/>
            <person name="Pippel M."/>
            <person name="Attardo G.M."/>
            <person name="Benoit J.B."/>
            <person name="Bornberg-Bauer E."/>
            <person name="Tobe S.S."/>
        </authorList>
    </citation>
    <scope>NUCLEOTIDE SEQUENCE</scope>
    <source>
        <strain evidence="1">Stay&amp;Tobe</strain>
    </source>
</reference>
<reference evidence="1" key="2">
    <citation type="submission" date="2023-05" db="EMBL/GenBank/DDBJ databases">
        <authorList>
            <person name="Fouks B."/>
        </authorList>
    </citation>
    <scope>NUCLEOTIDE SEQUENCE</scope>
    <source>
        <strain evidence="1">Stay&amp;Tobe</strain>
        <tissue evidence="1">Testes</tissue>
    </source>
</reference>
<accession>A0AAD7ZXF8</accession>
<sequence length="60" mass="7224">CIVRIQDTRPDYYRFRSMVTPNYISNIIMTGPQNIFEKIIMAVHYLNSRYQSILLRILKD</sequence>
<evidence type="ECO:0000313" key="1">
    <source>
        <dbReference type="EMBL" id="KAJ9588181.1"/>
    </source>
</evidence>
<dbReference type="Proteomes" id="UP001233999">
    <property type="component" value="Unassembled WGS sequence"/>
</dbReference>
<organism evidence="1 2">
    <name type="scientific">Diploptera punctata</name>
    <name type="common">Pacific beetle cockroach</name>
    <dbReference type="NCBI Taxonomy" id="6984"/>
    <lineage>
        <taxon>Eukaryota</taxon>
        <taxon>Metazoa</taxon>
        <taxon>Ecdysozoa</taxon>
        <taxon>Arthropoda</taxon>
        <taxon>Hexapoda</taxon>
        <taxon>Insecta</taxon>
        <taxon>Pterygota</taxon>
        <taxon>Neoptera</taxon>
        <taxon>Polyneoptera</taxon>
        <taxon>Dictyoptera</taxon>
        <taxon>Blattodea</taxon>
        <taxon>Blaberoidea</taxon>
        <taxon>Blaberidae</taxon>
        <taxon>Diplopterinae</taxon>
        <taxon>Diploptera</taxon>
    </lineage>
</organism>
<evidence type="ECO:0000313" key="2">
    <source>
        <dbReference type="Proteomes" id="UP001233999"/>
    </source>
</evidence>
<gene>
    <name evidence="1" type="ORF">L9F63_018445</name>
</gene>